<feature type="domain" description="Xylanolytic transcriptional activator regulatory" evidence="7">
    <location>
        <begin position="419"/>
        <end position="486"/>
    </location>
</feature>
<evidence type="ECO:0000256" key="6">
    <source>
        <dbReference type="SAM" id="MobiDB-lite"/>
    </source>
</evidence>
<feature type="region of interest" description="Disordered" evidence="6">
    <location>
        <begin position="42"/>
        <end position="78"/>
    </location>
</feature>
<accession>A0A167DCG3</accession>
<dbReference type="CDD" id="cd12148">
    <property type="entry name" value="fungal_TF_MHR"/>
    <property type="match status" value="1"/>
</dbReference>
<dbReference type="EMBL" id="CP014501">
    <property type="protein sequence ID" value="ANB12759.1"/>
    <property type="molecule type" value="Genomic_DNA"/>
</dbReference>
<keyword evidence="5" id="KW-0539">Nucleus</keyword>
<name>A0A167DCG3_9ASCO</name>
<gene>
    <name evidence="8" type="ORF">AWJ20_1029</name>
</gene>
<keyword evidence="9" id="KW-1185">Reference proteome</keyword>
<dbReference type="GO" id="GO:0006351">
    <property type="term" value="P:DNA-templated transcription"/>
    <property type="evidence" value="ECO:0007669"/>
    <property type="project" value="InterPro"/>
</dbReference>
<dbReference type="KEGG" id="slb:AWJ20_1029"/>
<evidence type="ECO:0000256" key="1">
    <source>
        <dbReference type="ARBA" id="ARBA00022833"/>
    </source>
</evidence>
<keyword evidence="4" id="KW-0804">Transcription</keyword>
<evidence type="ECO:0000313" key="8">
    <source>
        <dbReference type="EMBL" id="ANB12759.1"/>
    </source>
</evidence>
<feature type="compositionally biased region" description="Polar residues" evidence="6">
    <location>
        <begin position="42"/>
        <end position="61"/>
    </location>
</feature>
<dbReference type="AlphaFoldDB" id="A0A167DCG3"/>
<dbReference type="Pfam" id="PF04082">
    <property type="entry name" value="Fungal_trans"/>
    <property type="match status" value="1"/>
</dbReference>
<dbReference type="PANTHER" id="PTHR47171:SF6">
    <property type="entry name" value="SPECIFIC TRANSCRIPTION FACTOR, PUTATIVE (AFU_ORTHOLOGUE AFUA_2G06130)-RELATED"/>
    <property type="match status" value="1"/>
</dbReference>
<dbReference type="OrthoDB" id="10031947at2759"/>
<dbReference type="RefSeq" id="XP_018735236.1">
    <property type="nucleotide sequence ID" value="XM_018877877.1"/>
</dbReference>
<evidence type="ECO:0000259" key="7">
    <source>
        <dbReference type="SMART" id="SM00906"/>
    </source>
</evidence>
<dbReference type="GO" id="GO:0003677">
    <property type="term" value="F:DNA binding"/>
    <property type="evidence" value="ECO:0007669"/>
    <property type="project" value="UniProtKB-KW"/>
</dbReference>
<sequence>MCSLAPTFELLEKESRLDSLAQQSLSSNGLVFMPNSATSAQSVHSAQTATTVTNQKKSTAAYTPITRPPIRPTLDKRSSSANSILTLSGFEPGSATSIGPNGITTGITHNGINGDLSTVPGVIISAGTGTSTTAGTNGTNAVSSFASAAINAQAAVTASPSLHPSAAAAGGPGPSLFRPLRLTPDAPKRPGMGSRASSYTHSGAGSSSQIRKQSHRRTGSHSPVMANKIPNGTFSSSSSSATSPIPNPSVTSSSSSGGPVSSGTATASNGASTVDRESIGVWVKGVTTQQRLDPHLHTYLASINAFSMPLRPDREALIRIYCESIDKLLPLLDREQFVKLHNIGQAPTLLLHAVLLAAARHPRAAQHLGHESTRQFCASTAAKIRALLFAEVEQDRLTLVRIYALLSLHSEGPDGLENSCSDLQKALHYATSLGIHHDRGFIDKDQLRKLWWSIWCMDRISACVNARPLIISNDDIGLPPIRPEEHAQLARLSVACQKLEKVIHLYRPGFTKSNPCVVPEEVDQLFSGDDTLEPINAIHALLHYSAVILAHKRVSSTDEEGLQEDSVVNEVVGLSSNGYQQQGQQQAQQLHLQERIALSPQTLSTPLTMILAQEQRVSEDLLKTLDYVSTKDDVDETYRATPESDASFADARLLSAAGAVLRIIRNSKDLPPLPLIPYCVSLTLTVFLRTFPRVDSETNFSWRDACTALENMANRWWVAGAMGTMGRNVFGSLESEAKIKEEEAEAAAMQTDLVGIPMEQYLDMFSNLPNQTSFIDEALSLDGFNNVEPWFQEKR</sequence>
<evidence type="ECO:0000256" key="2">
    <source>
        <dbReference type="ARBA" id="ARBA00023015"/>
    </source>
</evidence>
<dbReference type="PANTHER" id="PTHR47171">
    <property type="entry name" value="FARA-RELATED"/>
    <property type="match status" value="1"/>
</dbReference>
<organism evidence="8 9">
    <name type="scientific">Sugiyamaella lignohabitans</name>
    <dbReference type="NCBI Taxonomy" id="796027"/>
    <lineage>
        <taxon>Eukaryota</taxon>
        <taxon>Fungi</taxon>
        <taxon>Dikarya</taxon>
        <taxon>Ascomycota</taxon>
        <taxon>Saccharomycotina</taxon>
        <taxon>Dipodascomycetes</taxon>
        <taxon>Dipodascales</taxon>
        <taxon>Trichomonascaceae</taxon>
        <taxon>Sugiyamaella</taxon>
    </lineage>
</organism>
<dbReference type="GeneID" id="30032786"/>
<keyword evidence="2" id="KW-0805">Transcription regulation</keyword>
<evidence type="ECO:0000256" key="4">
    <source>
        <dbReference type="ARBA" id="ARBA00023163"/>
    </source>
</evidence>
<evidence type="ECO:0000256" key="5">
    <source>
        <dbReference type="ARBA" id="ARBA00023242"/>
    </source>
</evidence>
<evidence type="ECO:0000256" key="3">
    <source>
        <dbReference type="ARBA" id="ARBA00023125"/>
    </source>
</evidence>
<dbReference type="InterPro" id="IPR007219">
    <property type="entry name" value="XnlR_reg_dom"/>
</dbReference>
<dbReference type="SMART" id="SM00906">
    <property type="entry name" value="Fungal_trans"/>
    <property type="match status" value="1"/>
</dbReference>
<keyword evidence="3" id="KW-0238">DNA-binding</keyword>
<reference evidence="8 9" key="1">
    <citation type="submission" date="2016-02" db="EMBL/GenBank/DDBJ databases">
        <title>Complete genome sequence and transcriptome regulation of the pentose utilising yeast Sugiyamaella lignohabitans.</title>
        <authorList>
            <person name="Bellasio M."/>
            <person name="Peymann A."/>
            <person name="Valli M."/>
            <person name="Sipitzky M."/>
            <person name="Graf A."/>
            <person name="Sauer M."/>
            <person name="Marx H."/>
            <person name="Mattanovich D."/>
        </authorList>
    </citation>
    <scope>NUCLEOTIDE SEQUENCE [LARGE SCALE GENOMIC DNA]</scope>
    <source>
        <strain evidence="8 9">CBS 10342</strain>
    </source>
</reference>
<dbReference type="GO" id="GO:0008270">
    <property type="term" value="F:zinc ion binding"/>
    <property type="evidence" value="ECO:0007669"/>
    <property type="project" value="InterPro"/>
</dbReference>
<dbReference type="Proteomes" id="UP000189580">
    <property type="component" value="Chromosome a"/>
</dbReference>
<proteinExistence type="predicted"/>
<feature type="region of interest" description="Disordered" evidence="6">
    <location>
        <begin position="162"/>
        <end position="272"/>
    </location>
</feature>
<protein>
    <recommendedName>
        <fullName evidence="7">Xylanolytic transcriptional activator regulatory domain-containing protein</fullName>
    </recommendedName>
</protein>
<evidence type="ECO:0000313" key="9">
    <source>
        <dbReference type="Proteomes" id="UP000189580"/>
    </source>
</evidence>
<feature type="compositionally biased region" description="Low complexity" evidence="6">
    <location>
        <begin position="196"/>
        <end position="208"/>
    </location>
</feature>
<keyword evidence="1" id="KW-0862">Zinc</keyword>
<dbReference type="InterPro" id="IPR052073">
    <property type="entry name" value="Amide_Lactam_Regulators"/>
</dbReference>
<feature type="compositionally biased region" description="Low complexity" evidence="6">
    <location>
        <begin position="235"/>
        <end position="272"/>
    </location>
</feature>